<dbReference type="PANTHER" id="PTHR22911">
    <property type="entry name" value="ACYL-MALONYL CONDENSING ENZYME-RELATED"/>
    <property type="match status" value="1"/>
</dbReference>
<feature type="transmembrane region" description="Helical" evidence="1">
    <location>
        <begin position="85"/>
        <end position="105"/>
    </location>
</feature>
<dbReference type="AlphaFoldDB" id="A0A7G9GWK6"/>
<keyword evidence="1" id="KW-0472">Membrane</keyword>
<keyword evidence="4" id="KW-1185">Reference proteome</keyword>
<sequence>MNNTKNAYFLIIAAVITWSLSGILVKSVEAGPLWISLIRSLGGGIFLLPYVFKERIYPAKYVLSGSIFMAIFILSLTITTRISSAAMAISMQYTAPMYVIAYSFYTNKKIEISKLIVFILIFIGILLNTFTTLENSNILAIVSGIITGLSFVFYSYSLQKVSHGNLLGIVSLINIGSAIIYAILLIFNHSAPPTSLKEIGIITISGIFISGISYALYGAGLRKVPMEKALILCLAEPILNPIWVYLGKGEIPHTYTIIGLFFILIGAVIDILFNKDKN</sequence>
<feature type="transmembrane region" description="Helical" evidence="1">
    <location>
        <begin position="199"/>
        <end position="217"/>
    </location>
</feature>
<feature type="transmembrane region" description="Helical" evidence="1">
    <location>
        <begin position="112"/>
        <end position="130"/>
    </location>
</feature>
<dbReference type="InterPro" id="IPR000620">
    <property type="entry name" value="EamA_dom"/>
</dbReference>
<dbReference type="EMBL" id="CP060637">
    <property type="protein sequence ID" value="QNM15188.1"/>
    <property type="molecule type" value="Genomic_DNA"/>
</dbReference>
<feature type="transmembrane region" description="Helical" evidence="1">
    <location>
        <begin position="31"/>
        <end position="52"/>
    </location>
</feature>
<feature type="transmembrane region" description="Helical" evidence="1">
    <location>
        <begin position="252"/>
        <end position="273"/>
    </location>
</feature>
<dbReference type="KEGG" id="fho:H9Q81_09810"/>
<accession>A0A7G9GWK6</accession>
<feature type="transmembrane region" description="Helical" evidence="1">
    <location>
        <begin position="229"/>
        <end position="246"/>
    </location>
</feature>
<dbReference type="InterPro" id="IPR037185">
    <property type="entry name" value="EmrE-like"/>
</dbReference>
<feature type="transmembrane region" description="Helical" evidence="1">
    <location>
        <begin position="61"/>
        <end position="79"/>
    </location>
</feature>
<name>A0A7G9GWK6_9FUSO</name>
<dbReference type="RefSeq" id="WP_176838196.1">
    <property type="nucleotide sequence ID" value="NZ_CP060637.1"/>
</dbReference>
<feature type="transmembrane region" description="Helical" evidence="1">
    <location>
        <begin position="166"/>
        <end position="187"/>
    </location>
</feature>
<feature type="domain" description="EamA" evidence="2">
    <location>
        <begin position="137"/>
        <end position="269"/>
    </location>
</feature>
<feature type="transmembrane region" description="Helical" evidence="1">
    <location>
        <begin position="7"/>
        <end position="25"/>
    </location>
</feature>
<evidence type="ECO:0000256" key="1">
    <source>
        <dbReference type="SAM" id="Phobius"/>
    </source>
</evidence>
<dbReference type="GO" id="GO:0016020">
    <property type="term" value="C:membrane"/>
    <property type="evidence" value="ECO:0007669"/>
    <property type="project" value="InterPro"/>
</dbReference>
<gene>
    <name evidence="3" type="ORF">H9Q81_09810</name>
</gene>
<keyword evidence="1" id="KW-0812">Transmembrane</keyword>
<dbReference type="Pfam" id="PF00892">
    <property type="entry name" value="EamA"/>
    <property type="match status" value="2"/>
</dbReference>
<feature type="transmembrane region" description="Helical" evidence="1">
    <location>
        <begin position="136"/>
        <end position="154"/>
    </location>
</feature>
<organism evidence="3 4">
    <name type="scientific">Fusobacterium hominis</name>
    <dbReference type="NCBI Taxonomy" id="2764326"/>
    <lineage>
        <taxon>Bacteria</taxon>
        <taxon>Fusobacteriati</taxon>
        <taxon>Fusobacteriota</taxon>
        <taxon>Fusobacteriia</taxon>
        <taxon>Fusobacteriales</taxon>
        <taxon>Fusobacteriaceae</taxon>
        <taxon>Fusobacterium</taxon>
    </lineage>
</organism>
<proteinExistence type="predicted"/>
<protein>
    <submittedName>
        <fullName evidence="3">DMT family transporter</fullName>
    </submittedName>
</protein>
<dbReference type="Proteomes" id="UP000515913">
    <property type="component" value="Chromosome"/>
</dbReference>
<evidence type="ECO:0000259" key="2">
    <source>
        <dbReference type="Pfam" id="PF00892"/>
    </source>
</evidence>
<keyword evidence="1" id="KW-1133">Transmembrane helix</keyword>
<evidence type="ECO:0000313" key="4">
    <source>
        <dbReference type="Proteomes" id="UP000515913"/>
    </source>
</evidence>
<dbReference type="SUPFAM" id="SSF103481">
    <property type="entry name" value="Multidrug resistance efflux transporter EmrE"/>
    <property type="match status" value="1"/>
</dbReference>
<dbReference type="PANTHER" id="PTHR22911:SF79">
    <property type="entry name" value="MOBA-LIKE NTP TRANSFERASE DOMAIN-CONTAINING PROTEIN"/>
    <property type="match status" value="1"/>
</dbReference>
<feature type="domain" description="EamA" evidence="2">
    <location>
        <begin position="7"/>
        <end position="129"/>
    </location>
</feature>
<evidence type="ECO:0000313" key="3">
    <source>
        <dbReference type="EMBL" id="QNM15188.1"/>
    </source>
</evidence>
<reference evidence="3 4" key="1">
    <citation type="submission" date="2020-08" db="EMBL/GenBank/DDBJ databases">
        <authorList>
            <person name="Liu C."/>
            <person name="Sun Q."/>
        </authorList>
    </citation>
    <scope>NUCLEOTIDE SEQUENCE [LARGE SCALE GENOMIC DNA]</scope>
    <source>
        <strain evidence="3 4">NSJ-57</strain>
    </source>
</reference>